<keyword evidence="4" id="KW-0239">DNA-directed DNA polymerase</keyword>
<evidence type="ECO:0000256" key="4">
    <source>
        <dbReference type="ARBA" id="ARBA00022932"/>
    </source>
</evidence>
<sequence length="67" mass="7356">MNYEHHLANQALPPIERLCEPIEGTDKARLAELLGERGTFVTLYAASAYQPSCLIADLSQLNSVGVR</sequence>
<proteinExistence type="predicted"/>
<dbReference type="Proteomes" id="UP000807769">
    <property type="component" value="Unassembled WGS sequence"/>
</dbReference>
<dbReference type="EC" id="2.7.7.7" evidence="1"/>
<evidence type="ECO:0000313" key="6">
    <source>
        <dbReference type="Proteomes" id="UP000807769"/>
    </source>
</evidence>
<evidence type="ECO:0000256" key="1">
    <source>
        <dbReference type="ARBA" id="ARBA00012417"/>
    </source>
</evidence>
<name>A0A9P7EI87_9AGAM</name>
<dbReference type="InterPro" id="IPR042087">
    <property type="entry name" value="DNA_pol_B_thumb"/>
</dbReference>
<dbReference type="GeneID" id="64628916"/>
<keyword evidence="2" id="KW-0808">Transferase</keyword>
<evidence type="ECO:0000256" key="3">
    <source>
        <dbReference type="ARBA" id="ARBA00022695"/>
    </source>
</evidence>
<dbReference type="RefSeq" id="XP_041196739.1">
    <property type="nucleotide sequence ID" value="XM_041334899.1"/>
</dbReference>
<dbReference type="AlphaFoldDB" id="A0A9P7EI87"/>
<dbReference type="Gene3D" id="1.10.132.60">
    <property type="entry name" value="DNA polymerase family B, C-terminal domain"/>
    <property type="match status" value="1"/>
</dbReference>
<comment type="caution">
    <text evidence="5">The sequence shown here is derived from an EMBL/GenBank/DDBJ whole genome shotgun (WGS) entry which is preliminary data.</text>
</comment>
<dbReference type="GO" id="GO:0003887">
    <property type="term" value="F:DNA-directed DNA polymerase activity"/>
    <property type="evidence" value="ECO:0007669"/>
    <property type="project" value="UniProtKB-KW"/>
</dbReference>
<organism evidence="5 6">
    <name type="scientific">Suillus subaureus</name>
    <dbReference type="NCBI Taxonomy" id="48587"/>
    <lineage>
        <taxon>Eukaryota</taxon>
        <taxon>Fungi</taxon>
        <taxon>Dikarya</taxon>
        <taxon>Basidiomycota</taxon>
        <taxon>Agaricomycotina</taxon>
        <taxon>Agaricomycetes</taxon>
        <taxon>Agaricomycetidae</taxon>
        <taxon>Boletales</taxon>
        <taxon>Suillineae</taxon>
        <taxon>Suillaceae</taxon>
        <taxon>Suillus</taxon>
    </lineage>
</organism>
<feature type="non-terminal residue" evidence="5">
    <location>
        <position position="67"/>
    </location>
</feature>
<keyword evidence="6" id="KW-1185">Reference proteome</keyword>
<keyword evidence="3" id="KW-0548">Nucleotidyltransferase</keyword>
<accession>A0A9P7EI87</accession>
<reference evidence="5" key="1">
    <citation type="journal article" date="2020" name="New Phytol.">
        <title>Comparative genomics reveals dynamic genome evolution in host specialist ectomycorrhizal fungi.</title>
        <authorList>
            <person name="Lofgren L.A."/>
            <person name="Nguyen N.H."/>
            <person name="Vilgalys R."/>
            <person name="Ruytinx J."/>
            <person name="Liao H.L."/>
            <person name="Branco S."/>
            <person name="Kuo A."/>
            <person name="LaButti K."/>
            <person name="Lipzen A."/>
            <person name="Andreopoulos W."/>
            <person name="Pangilinan J."/>
            <person name="Riley R."/>
            <person name="Hundley H."/>
            <person name="Na H."/>
            <person name="Barry K."/>
            <person name="Grigoriev I.V."/>
            <person name="Stajich J.E."/>
            <person name="Kennedy P.G."/>
        </authorList>
    </citation>
    <scope>NUCLEOTIDE SEQUENCE</scope>
    <source>
        <strain evidence="5">MN1</strain>
    </source>
</reference>
<evidence type="ECO:0000313" key="5">
    <source>
        <dbReference type="EMBL" id="KAG1821999.1"/>
    </source>
</evidence>
<dbReference type="OrthoDB" id="6755010at2759"/>
<gene>
    <name evidence="5" type="ORF">BJ212DRAFT_1335131</name>
</gene>
<protein>
    <recommendedName>
        <fullName evidence="1">DNA-directed DNA polymerase</fullName>
        <ecNumber evidence="1">2.7.7.7</ecNumber>
    </recommendedName>
</protein>
<dbReference type="EMBL" id="JABBWG010000006">
    <property type="protein sequence ID" value="KAG1821999.1"/>
    <property type="molecule type" value="Genomic_DNA"/>
</dbReference>
<evidence type="ECO:0000256" key="2">
    <source>
        <dbReference type="ARBA" id="ARBA00022679"/>
    </source>
</evidence>